<protein>
    <submittedName>
        <fullName evidence="2">Uncharacterized protein</fullName>
    </submittedName>
</protein>
<feature type="transmembrane region" description="Helical" evidence="1">
    <location>
        <begin position="63"/>
        <end position="83"/>
    </location>
</feature>
<accession>A0ABW1KMF8</accession>
<evidence type="ECO:0000313" key="3">
    <source>
        <dbReference type="Proteomes" id="UP001596203"/>
    </source>
</evidence>
<organism evidence="2 3">
    <name type="scientific">Plantactinospora solaniradicis</name>
    <dbReference type="NCBI Taxonomy" id="1723736"/>
    <lineage>
        <taxon>Bacteria</taxon>
        <taxon>Bacillati</taxon>
        <taxon>Actinomycetota</taxon>
        <taxon>Actinomycetes</taxon>
        <taxon>Micromonosporales</taxon>
        <taxon>Micromonosporaceae</taxon>
        <taxon>Plantactinospora</taxon>
    </lineage>
</organism>
<gene>
    <name evidence="2" type="ORF">ACFP2T_38405</name>
</gene>
<comment type="caution">
    <text evidence="2">The sequence shown here is derived from an EMBL/GenBank/DDBJ whole genome shotgun (WGS) entry which is preliminary data.</text>
</comment>
<keyword evidence="3" id="KW-1185">Reference proteome</keyword>
<feature type="transmembrane region" description="Helical" evidence="1">
    <location>
        <begin position="125"/>
        <end position="150"/>
    </location>
</feature>
<name>A0ABW1KMF8_9ACTN</name>
<evidence type="ECO:0000313" key="2">
    <source>
        <dbReference type="EMBL" id="MFC6022024.1"/>
    </source>
</evidence>
<dbReference type="RefSeq" id="WP_377431040.1">
    <property type="nucleotide sequence ID" value="NZ_JBHSPR010000054.1"/>
</dbReference>
<reference evidence="3" key="1">
    <citation type="journal article" date="2019" name="Int. J. Syst. Evol. Microbiol.">
        <title>The Global Catalogue of Microorganisms (GCM) 10K type strain sequencing project: providing services to taxonomists for standard genome sequencing and annotation.</title>
        <authorList>
            <consortium name="The Broad Institute Genomics Platform"/>
            <consortium name="The Broad Institute Genome Sequencing Center for Infectious Disease"/>
            <person name="Wu L."/>
            <person name="Ma J."/>
        </authorList>
    </citation>
    <scope>NUCLEOTIDE SEQUENCE [LARGE SCALE GENOMIC DNA]</scope>
    <source>
        <strain evidence="3">ZS-35-S2</strain>
    </source>
</reference>
<sequence>MTGPVPSRDSPDLSARWDLVLAVAVLVIATPVATWWLVGDRSTVPAGAVPDYAFQPWDVNPGVAHAAGIGSVVAALVALLVLGRATGRNRLDPRWWGVFVPLLAAGVTVGFGWRVMTAGVIGANIGAGLMILLGGPVVAALLIGAIAYAIRLSLRRRPPDQGPA</sequence>
<dbReference type="EMBL" id="JBHSPR010000054">
    <property type="protein sequence ID" value="MFC6022024.1"/>
    <property type="molecule type" value="Genomic_DNA"/>
</dbReference>
<proteinExistence type="predicted"/>
<evidence type="ECO:0000256" key="1">
    <source>
        <dbReference type="SAM" id="Phobius"/>
    </source>
</evidence>
<keyword evidence="1" id="KW-0472">Membrane</keyword>
<keyword evidence="1" id="KW-1133">Transmembrane helix</keyword>
<feature type="transmembrane region" description="Helical" evidence="1">
    <location>
        <begin position="95"/>
        <end position="113"/>
    </location>
</feature>
<keyword evidence="1" id="KW-0812">Transmembrane</keyword>
<feature type="transmembrane region" description="Helical" evidence="1">
    <location>
        <begin position="17"/>
        <end position="38"/>
    </location>
</feature>
<dbReference type="Proteomes" id="UP001596203">
    <property type="component" value="Unassembled WGS sequence"/>
</dbReference>